<dbReference type="GO" id="GO:0070403">
    <property type="term" value="F:NAD+ binding"/>
    <property type="evidence" value="ECO:0007669"/>
    <property type="project" value="InterPro"/>
</dbReference>
<comment type="caution">
    <text evidence="6">The sequence shown here is derived from an EMBL/GenBank/DDBJ whole genome shotgun (WGS) entry which is preliminary data.</text>
</comment>
<dbReference type="SUPFAM" id="SSF52467">
    <property type="entry name" value="DHS-like NAD/FAD-binding domain"/>
    <property type="match status" value="1"/>
</dbReference>
<dbReference type="PROSITE" id="PS50305">
    <property type="entry name" value="SIRTUIN"/>
    <property type="match status" value="1"/>
</dbReference>
<reference evidence="6" key="1">
    <citation type="journal article" date="2021" name="Environ. Microbiol.">
        <title>Genomic characterization of three novel Desulfobacterota classes expand the metabolic and phylogenetic diversity of the phylum.</title>
        <authorList>
            <person name="Murphy C.L."/>
            <person name="Biggerstaff J."/>
            <person name="Eichhorn A."/>
            <person name="Ewing E."/>
            <person name="Shahan R."/>
            <person name="Soriano D."/>
            <person name="Stewart S."/>
            <person name="VanMol K."/>
            <person name="Walker R."/>
            <person name="Walters P."/>
            <person name="Elshahed M.S."/>
            <person name="Youssef N.H."/>
        </authorList>
    </citation>
    <scope>NUCLEOTIDE SEQUENCE</scope>
    <source>
        <strain evidence="6">Zod_Metabat.24</strain>
    </source>
</reference>
<dbReference type="InterPro" id="IPR029035">
    <property type="entry name" value="DHS-like_NAD/FAD-binding_dom"/>
</dbReference>
<dbReference type="PANTHER" id="PTHR11085">
    <property type="entry name" value="NAD-DEPENDENT PROTEIN DEACYLASE SIRTUIN-5, MITOCHONDRIAL-RELATED"/>
    <property type="match status" value="1"/>
</dbReference>
<dbReference type="EC" id="2.3.1.286" evidence="1"/>
<evidence type="ECO:0000259" key="5">
    <source>
        <dbReference type="PROSITE" id="PS50305"/>
    </source>
</evidence>
<dbReference type="Gene3D" id="3.30.1600.10">
    <property type="entry name" value="SIR2/SIRT2 'Small Domain"/>
    <property type="match status" value="1"/>
</dbReference>
<dbReference type="Pfam" id="PF02146">
    <property type="entry name" value="SIR2"/>
    <property type="match status" value="1"/>
</dbReference>
<evidence type="ECO:0000256" key="2">
    <source>
        <dbReference type="ARBA" id="ARBA00022679"/>
    </source>
</evidence>
<dbReference type="InterPro" id="IPR026591">
    <property type="entry name" value="Sirtuin_cat_small_dom_sf"/>
</dbReference>
<dbReference type="AlphaFoldDB" id="A0A9D8PMH6"/>
<feature type="binding site" evidence="4">
    <location>
        <position position="131"/>
    </location>
    <ligand>
        <name>Zn(2+)</name>
        <dbReference type="ChEBI" id="CHEBI:29105"/>
    </ligand>
</feature>
<name>A0A9D8PMH6_9DELT</name>
<dbReference type="Proteomes" id="UP000809273">
    <property type="component" value="Unassembled WGS sequence"/>
</dbReference>
<accession>A0A9D8PMH6</accession>
<dbReference type="InterPro" id="IPR050134">
    <property type="entry name" value="NAD-dep_sirtuin_deacylases"/>
</dbReference>
<dbReference type="GO" id="GO:0046872">
    <property type="term" value="F:metal ion binding"/>
    <property type="evidence" value="ECO:0007669"/>
    <property type="project" value="UniProtKB-KW"/>
</dbReference>
<protein>
    <recommendedName>
        <fullName evidence="1">protein acetyllysine N-acetyltransferase</fullName>
        <ecNumber evidence="1">2.3.1.286</ecNumber>
    </recommendedName>
</protein>
<evidence type="ECO:0000256" key="1">
    <source>
        <dbReference type="ARBA" id="ARBA00012928"/>
    </source>
</evidence>
<reference evidence="6" key="2">
    <citation type="submission" date="2021-01" db="EMBL/GenBank/DDBJ databases">
        <authorList>
            <person name="Hahn C.R."/>
            <person name="Youssef N.H."/>
            <person name="Elshahed M."/>
        </authorList>
    </citation>
    <scope>NUCLEOTIDE SEQUENCE</scope>
    <source>
        <strain evidence="6">Zod_Metabat.24</strain>
    </source>
</reference>
<evidence type="ECO:0000313" key="7">
    <source>
        <dbReference type="Proteomes" id="UP000809273"/>
    </source>
</evidence>
<dbReference type="Gene3D" id="3.40.50.1220">
    <property type="entry name" value="TPP-binding domain"/>
    <property type="match status" value="1"/>
</dbReference>
<feature type="binding site" evidence="4">
    <location>
        <position position="159"/>
    </location>
    <ligand>
        <name>Zn(2+)</name>
        <dbReference type="ChEBI" id="CHEBI:29105"/>
    </ligand>
</feature>
<feature type="domain" description="Deacetylase sirtuin-type" evidence="5">
    <location>
        <begin position="1"/>
        <end position="247"/>
    </location>
</feature>
<organism evidence="6 7">
    <name type="scientific">Candidatus Zymogenus saltonus</name>
    <dbReference type="NCBI Taxonomy" id="2844893"/>
    <lineage>
        <taxon>Bacteria</taxon>
        <taxon>Deltaproteobacteria</taxon>
        <taxon>Candidatus Zymogenia</taxon>
        <taxon>Candidatus Zymogeniales</taxon>
        <taxon>Candidatus Zymogenaceae</taxon>
        <taxon>Candidatus Zymogenus</taxon>
    </lineage>
</organism>
<dbReference type="InterPro" id="IPR026590">
    <property type="entry name" value="Ssirtuin_cat_dom"/>
</dbReference>
<dbReference type="GO" id="GO:0017136">
    <property type="term" value="F:histone deacetylase activity, NAD-dependent"/>
    <property type="evidence" value="ECO:0007669"/>
    <property type="project" value="TreeGrafter"/>
</dbReference>
<dbReference type="PANTHER" id="PTHR11085:SF10">
    <property type="entry name" value="NAD-DEPENDENT PROTEIN DEACYLASE SIRTUIN-5, MITOCHONDRIAL-RELATED"/>
    <property type="match status" value="1"/>
</dbReference>
<feature type="binding site" evidence="4">
    <location>
        <position position="134"/>
    </location>
    <ligand>
        <name>Zn(2+)</name>
        <dbReference type="ChEBI" id="CHEBI:29105"/>
    </ligand>
</feature>
<evidence type="ECO:0000256" key="3">
    <source>
        <dbReference type="ARBA" id="ARBA00023027"/>
    </source>
</evidence>
<keyword evidence="4" id="KW-0862">Zinc</keyword>
<keyword evidence="2" id="KW-0808">Transferase</keyword>
<sequence length="253" mass="28371">MEKIRRAAELLYFSKSAVALTGAGVSTESGIPDFRSPKSLLWERIHAYQFMPMEAYTDGKFDYIEMFYRFWFPLLFPMISSRPNVNHYFLRDMEKRGLLSGVITQNTDGLHRKAGSERIFEIHGNLEGGHCFGCGEECGMGQILSEIEFLNIPPLCQKCGGILGPNIVFAFERTDDYDRGLELAEGADLLLTMGSSLLVDHVKEIVMGCLGGGGRLVVINAQPTPFDDVADVVIKERLSLVIRPLWDTIESYF</sequence>
<dbReference type="EMBL" id="JAFGIX010000046">
    <property type="protein sequence ID" value="MBN1573301.1"/>
    <property type="molecule type" value="Genomic_DNA"/>
</dbReference>
<keyword evidence="3" id="KW-0520">NAD</keyword>
<dbReference type="InterPro" id="IPR003000">
    <property type="entry name" value="Sirtuin"/>
</dbReference>
<gene>
    <name evidence="6" type="ORF">JW984_08920</name>
</gene>
<evidence type="ECO:0000256" key="4">
    <source>
        <dbReference type="PROSITE-ProRule" id="PRU00236"/>
    </source>
</evidence>
<feature type="binding site" evidence="4">
    <location>
        <position position="156"/>
    </location>
    <ligand>
        <name>Zn(2+)</name>
        <dbReference type="ChEBI" id="CHEBI:29105"/>
    </ligand>
</feature>
<feature type="active site" description="Proton acceptor" evidence="4">
    <location>
        <position position="123"/>
    </location>
</feature>
<keyword evidence="4" id="KW-0479">Metal-binding</keyword>
<evidence type="ECO:0000313" key="6">
    <source>
        <dbReference type="EMBL" id="MBN1573301.1"/>
    </source>
</evidence>
<proteinExistence type="predicted"/>